<dbReference type="InterPro" id="IPR011010">
    <property type="entry name" value="DNA_brk_join_enz"/>
</dbReference>
<feature type="domain" description="Core-binding (CB)" evidence="12">
    <location>
        <begin position="79"/>
        <end position="159"/>
    </location>
</feature>
<dbReference type="InterPro" id="IPR002104">
    <property type="entry name" value="Integrase_catalytic"/>
</dbReference>
<keyword evidence="3" id="KW-0808">Transferase</keyword>
<evidence type="ECO:0000259" key="12">
    <source>
        <dbReference type="PROSITE" id="PS51900"/>
    </source>
</evidence>
<dbReference type="InterPro" id="IPR050808">
    <property type="entry name" value="Phage_Integrase"/>
</dbReference>
<evidence type="ECO:0000256" key="7">
    <source>
        <dbReference type="ARBA" id="ARBA00023195"/>
    </source>
</evidence>
<comment type="function">
    <text evidence="9">Integrase is necessary for integration of the phage into the host genome by site-specific recombination. In conjunction with excisionase, integrase is also necessary for excision of the prophage from the host genome.</text>
</comment>
<dbReference type="PROSITE" id="PS51900">
    <property type="entry name" value="CB"/>
    <property type="match status" value="1"/>
</dbReference>
<dbReference type="GO" id="GO:0003677">
    <property type="term" value="F:DNA binding"/>
    <property type="evidence" value="ECO:0007669"/>
    <property type="project" value="UniProtKB-UniRule"/>
</dbReference>
<keyword evidence="4" id="KW-0229">DNA integration</keyword>
<evidence type="ECO:0000256" key="5">
    <source>
        <dbReference type="ARBA" id="ARBA00023125"/>
    </source>
</evidence>
<name>A0A1J0MDL3_9CAUD</name>
<keyword evidence="6" id="KW-0233">DNA recombination</keyword>
<dbReference type="Gene3D" id="1.10.443.10">
    <property type="entry name" value="Intergrase catalytic core"/>
    <property type="match status" value="1"/>
</dbReference>
<dbReference type="InterPro" id="IPR044068">
    <property type="entry name" value="CB"/>
</dbReference>
<organism evidence="13 14">
    <name type="scientific">Mycobacterium phage Mitti</name>
    <dbReference type="NCBI Taxonomy" id="1917488"/>
    <lineage>
        <taxon>Viruses</taxon>
        <taxon>Duplodnaviria</taxon>
        <taxon>Heunggongvirae</taxon>
        <taxon>Uroviricota</taxon>
        <taxon>Caudoviricetes</taxon>
        <taxon>Weiservirinae</taxon>
        <taxon>Fionnbharthvirus</taxon>
        <taxon>Fionnbharthvirus fionnbharth</taxon>
    </lineage>
</organism>
<reference evidence="14" key="1">
    <citation type="submission" date="2016-11" db="EMBL/GenBank/DDBJ databases">
        <authorList>
            <person name="Jaros S."/>
            <person name="Januszkiewicz K."/>
            <person name="Wedrychowicz H."/>
        </authorList>
    </citation>
    <scope>NUCLEOTIDE SEQUENCE [LARGE SCALE GENOMIC DNA]</scope>
</reference>
<dbReference type="GO" id="GO:0044826">
    <property type="term" value="P:viral genome integration into host DNA"/>
    <property type="evidence" value="ECO:0007669"/>
    <property type="project" value="UniProtKB-KW"/>
</dbReference>
<gene>
    <name evidence="13" type="ORF">SEA_MITTI_45</name>
</gene>
<dbReference type="GO" id="GO:0075713">
    <property type="term" value="P:establishment of integrated proviral latency"/>
    <property type="evidence" value="ECO:0007669"/>
    <property type="project" value="UniProtKB-KW"/>
</dbReference>
<dbReference type="Pfam" id="PF22022">
    <property type="entry name" value="Phage_int_M"/>
    <property type="match status" value="1"/>
</dbReference>
<protein>
    <recommendedName>
        <fullName evidence="2">Integrase</fullName>
    </recommendedName>
</protein>
<keyword evidence="5 10" id="KW-0238">DNA-binding</keyword>
<evidence type="ECO:0000256" key="2">
    <source>
        <dbReference type="ARBA" id="ARBA00016082"/>
    </source>
</evidence>
<dbReference type="SUPFAM" id="SSF56349">
    <property type="entry name" value="DNA breaking-rejoining enzymes"/>
    <property type="match status" value="1"/>
</dbReference>
<dbReference type="Gene3D" id="1.10.150.130">
    <property type="match status" value="1"/>
</dbReference>
<dbReference type="GO" id="GO:0015074">
    <property type="term" value="P:DNA integration"/>
    <property type="evidence" value="ECO:0007669"/>
    <property type="project" value="UniProtKB-KW"/>
</dbReference>
<evidence type="ECO:0000256" key="10">
    <source>
        <dbReference type="PROSITE-ProRule" id="PRU01248"/>
    </source>
</evidence>
<dbReference type="GO" id="GO:0006310">
    <property type="term" value="P:DNA recombination"/>
    <property type="evidence" value="ECO:0007669"/>
    <property type="project" value="UniProtKB-KW"/>
</dbReference>
<dbReference type="GO" id="GO:0046718">
    <property type="term" value="P:symbiont entry into host cell"/>
    <property type="evidence" value="ECO:0007669"/>
    <property type="project" value="UniProtKB-KW"/>
</dbReference>
<evidence type="ECO:0000256" key="4">
    <source>
        <dbReference type="ARBA" id="ARBA00022908"/>
    </source>
</evidence>
<dbReference type="PROSITE" id="PS51898">
    <property type="entry name" value="TYR_RECOMBINASE"/>
    <property type="match status" value="1"/>
</dbReference>
<dbReference type="InterPro" id="IPR010998">
    <property type="entry name" value="Integrase_recombinase_N"/>
</dbReference>
<dbReference type="Proteomes" id="UP000224050">
    <property type="component" value="Segment"/>
</dbReference>
<dbReference type="PANTHER" id="PTHR30629">
    <property type="entry name" value="PROPHAGE INTEGRASE"/>
    <property type="match status" value="1"/>
</dbReference>
<dbReference type="GO" id="GO:0016740">
    <property type="term" value="F:transferase activity"/>
    <property type="evidence" value="ECO:0007669"/>
    <property type="project" value="UniProtKB-KW"/>
</dbReference>
<dbReference type="EMBL" id="KY087992">
    <property type="protein sequence ID" value="APD19177.1"/>
    <property type="molecule type" value="Genomic_DNA"/>
</dbReference>
<evidence type="ECO:0000256" key="6">
    <source>
        <dbReference type="ARBA" id="ARBA00023172"/>
    </source>
</evidence>
<evidence type="ECO:0000313" key="13">
    <source>
        <dbReference type="EMBL" id="APD19177.1"/>
    </source>
</evidence>
<evidence type="ECO:0000259" key="11">
    <source>
        <dbReference type="PROSITE" id="PS51898"/>
    </source>
</evidence>
<feature type="domain" description="Tyr recombinase" evidence="11">
    <location>
        <begin position="180"/>
        <end position="414"/>
    </location>
</feature>
<keyword evidence="7" id="KW-1179">Viral genome integration</keyword>
<dbReference type="PANTHER" id="PTHR30629:SF2">
    <property type="entry name" value="PROPHAGE INTEGRASE INTS-RELATED"/>
    <property type="match status" value="1"/>
</dbReference>
<proteinExistence type="inferred from homology"/>
<comment type="similarity">
    <text evidence="1">Belongs to the 'phage' integrase family.</text>
</comment>
<keyword evidence="8" id="KW-1160">Virus entry into host cell</keyword>
<evidence type="ECO:0000256" key="3">
    <source>
        <dbReference type="ARBA" id="ARBA00022679"/>
    </source>
</evidence>
<evidence type="ECO:0000256" key="8">
    <source>
        <dbReference type="ARBA" id="ARBA00023296"/>
    </source>
</evidence>
<sequence length="421" mass="46810">MGTPVGTVAGMATKRRAPGEGGLFKRADGMWVGRVDVPTADGRRRRRVVYSRDKAVAAEKLRKLRNDVAEGRVSSSPTMTLGAWLDQWLDIHGPHVRPTTRRHHEQSIRLYIKPHIGDRRLDKLTLDDVEKMLRAVAARSTKSAQKAHQTLSQALKEAERRGLVYRNVAAIVRKPRHTPRQREALTVDQARHIIRTAIDLEPAAGPHLATRWAAAFLTGARQAELLGLTWDRVDLDAGTIDLAWQLQQLQHVHGCGEPDDDGEWPCGRVRPGWCPSRRWELPAGFEHKVVHRSLAFTRPKTRAGTRIVPLAEPLRLMLVEHAKRPGPNPHNLVWHYPDGRPIGPRDDLHAWRVLLAAAGVDPVPLHSARHTTATLLLAAGVDAHVVSAILGHSDVIVTRGYQHVDLTLARQAAGQLTRLLS</sequence>
<evidence type="ECO:0000313" key="14">
    <source>
        <dbReference type="Proteomes" id="UP000224050"/>
    </source>
</evidence>
<dbReference type="CDD" id="cd01189">
    <property type="entry name" value="INT_ICEBs1_C_like"/>
    <property type="match status" value="1"/>
</dbReference>
<evidence type="ECO:0000256" key="9">
    <source>
        <dbReference type="ARBA" id="ARBA00049605"/>
    </source>
</evidence>
<dbReference type="InterPro" id="IPR053876">
    <property type="entry name" value="Phage_int_M"/>
</dbReference>
<accession>A0A1J0MDL3</accession>
<evidence type="ECO:0000256" key="1">
    <source>
        <dbReference type="ARBA" id="ARBA00008857"/>
    </source>
</evidence>
<dbReference type="InterPro" id="IPR013762">
    <property type="entry name" value="Integrase-like_cat_sf"/>
</dbReference>
<dbReference type="Pfam" id="PF00589">
    <property type="entry name" value="Phage_integrase"/>
    <property type="match status" value="1"/>
</dbReference>